<dbReference type="AlphaFoldDB" id="X1GZP8"/>
<comment type="caution">
    <text evidence="2">The sequence shown here is derived from an EMBL/GenBank/DDBJ whole genome shotgun (WGS) entry which is preliminary data.</text>
</comment>
<proteinExistence type="predicted"/>
<keyword evidence="1" id="KW-0472">Membrane</keyword>
<feature type="transmembrane region" description="Helical" evidence="1">
    <location>
        <begin position="20"/>
        <end position="39"/>
    </location>
</feature>
<evidence type="ECO:0000313" key="2">
    <source>
        <dbReference type="EMBL" id="GAH47074.1"/>
    </source>
</evidence>
<accession>X1GZP8</accession>
<sequence length="204" mass="23579">MKTVVVYKSISGFTKKYAEWIAVIMFIIMLAIFTIWMKIVVKNSLGFFLIFIVAPLGQFFTTPFFRLIGLYRYLSPMLLVFGASDKKYDLHNGTSFDYLFVMRKCKPGIKLRQKNLEYYLSGLLRIVEKIENKSLSENVIVRGSSYFLSDRTAKRLGFQLSKTNIVEKLNILANYLDLIWMHSLAQGELVFPNLKNIKTAEIKG</sequence>
<keyword evidence="1" id="KW-0812">Transmembrane</keyword>
<reference evidence="2" key="1">
    <citation type="journal article" date="2014" name="Front. Microbiol.">
        <title>High frequency of phylogenetically diverse reductive dehalogenase-homologous genes in deep subseafloor sedimentary metagenomes.</title>
        <authorList>
            <person name="Kawai M."/>
            <person name="Futagami T."/>
            <person name="Toyoda A."/>
            <person name="Takaki Y."/>
            <person name="Nishi S."/>
            <person name="Hori S."/>
            <person name="Arai W."/>
            <person name="Tsubouchi T."/>
            <person name="Morono Y."/>
            <person name="Uchiyama I."/>
            <person name="Ito T."/>
            <person name="Fujiyama A."/>
            <person name="Inagaki F."/>
            <person name="Takami H."/>
        </authorList>
    </citation>
    <scope>NUCLEOTIDE SEQUENCE</scope>
    <source>
        <strain evidence="2">Expedition CK06-06</strain>
    </source>
</reference>
<evidence type="ECO:0000256" key="1">
    <source>
        <dbReference type="SAM" id="Phobius"/>
    </source>
</evidence>
<dbReference type="EMBL" id="BARU01007729">
    <property type="protein sequence ID" value="GAH47074.1"/>
    <property type="molecule type" value="Genomic_DNA"/>
</dbReference>
<name>X1GZP8_9ZZZZ</name>
<protein>
    <submittedName>
        <fullName evidence="2">Uncharacterized protein</fullName>
    </submittedName>
</protein>
<keyword evidence="1" id="KW-1133">Transmembrane helix</keyword>
<feature type="transmembrane region" description="Helical" evidence="1">
    <location>
        <begin position="45"/>
        <end position="68"/>
    </location>
</feature>
<gene>
    <name evidence="2" type="ORF">S03H2_15225</name>
</gene>
<feature type="non-terminal residue" evidence="2">
    <location>
        <position position="204"/>
    </location>
</feature>
<organism evidence="2">
    <name type="scientific">marine sediment metagenome</name>
    <dbReference type="NCBI Taxonomy" id="412755"/>
    <lineage>
        <taxon>unclassified sequences</taxon>
        <taxon>metagenomes</taxon>
        <taxon>ecological metagenomes</taxon>
    </lineage>
</organism>